<keyword evidence="4" id="KW-1185">Reference proteome</keyword>
<dbReference type="SUPFAM" id="SSF56784">
    <property type="entry name" value="HAD-like"/>
    <property type="match status" value="1"/>
</dbReference>
<dbReference type="STRING" id="5486.A0A367YLN1"/>
<dbReference type="GO" id="GO:0016791">
    <property type="term" value="F:phosphatase activity"/>
    <property type="evidence" value="ECO:0007669"/>
    <property type="project" value="InterPro"/>
</dbReference>
<dbReference type="GO" id="GO:0045944">
    <property type="term" value="P:positive regulation of transcription by RNA polymerase II"/>
    <property type="evidence" value="ECO:0007669"/>
    <property type="project" value="UniProtKB-ARBA"/>
</dbReference>
<feature type="region of interest" description="Disordered" evidence="1">
    <location>
        <begin position="12"/>
        <end position="193"/>
    </location>
</feature>
<dbReference type="InterPro" id="IPR050365">
    <property type="entry name" value="TIM50"/>
</dbReference>
<feature type="compositionally biased region" description="Acidic residues" evidence="1">
    <location>
        <begin position="111"/>
        <end position="138"/>
    </location>
</feature>
<dbReference type="CDD" id="cd07521">
    <property type="entry name" value="HAD_FCP1-like"/>
    <property type="match status" value="1"/>
</dbReference>
<dbReference type="InterPro" id="IPR036412">
    <property type="entry name" value="HAD-like_sf"/>
</dbReference>
<dbReference type="GO" id="GO:1904262">
    <property type="term" value="P:negative regulation of TORC1 signaling"/>
    <property type="evidence" value="ECO:0007669"/>
    <property type="project" value="UniProtKB-ARBA"/>
</dbReference>
<evidence type="ECO:0000259" key="2">
    <source>
        <dbReference type="PROSITE" id="PS50969"/>
    </source>
</evidence>
<dbReference type="GO" id="GO:0034605">
    <property type="term" value="P:cellular response to heat"/>
    <property type="evidence" value="ECO:0007669"/>
    <property type="project" value="UniProtKB-ARBA"/>
</dbReference>
<feature type="compositionally biased region" description="Low complexity" evidence="1">
    <location>
        <begin position="70"/>
        <end position="83"/>
    </location>
</feature>
<dbReference type="Pfam" id="PF03031">
    <property type="entry name" value="NIF"/>
    <property type="match status" value="1"/>
</dbReference>
<reference evidence="3 4" key="1">
    <citation type="submission" date="2018-06" db="EMBL/GenBank/DDBJ databases">
        <title>Whole genome sequencing of Candida tropicalis (genome annotated by CSBL at Korea University).</title>
        <authorList>
            <person name="Ahn J."/>
        </authorList>
    </citation>
    <scope>NUCLEOTIDE SEQUENCE [LARGE SCALE GENOMIC DNA]</scope>
    <source>
        <strain evidence="3 4">ATCC 20962</strain>
    </source>
</reference>
<dbReference type="GO" id="GO:0034198">
    <property type="term" value="P:cellular response to amino acid starvation"/>
    <property type="evidence" value="ECO:0007669"/>
    <property type="project" value="UniProtKB-ARBA"/>
</dbReference>
<dbReference type="OrthoDB" id="277011at2759"/>
<gene>
    <name evidence="3" type="primary">PSR2_0</name>
    <name evidence="3" type="ORF">Cantr_02283</name>
</gene>
<feature type="compositionally biased region" description="Polar residues" evidence="1">
    <location>
        <begin position="26"/>
        <end position="58"/>
    </location>
</feature>
<feature type="compositionally biased region" description="Basic and acidic residues" evidence="1">
    <location>
        <begin position="101"/>
        <end position="110"/>
    </location>
</feature>
<dbReference type="GO" id="GO:0009651">
    <property type="term" value="P:response to salt stress"/>
    <property type="evidence" value="ECO:0007669"/>
    <property type="project" value="UniProtKB-ARBA"/>
</dbReference>
<feature type="compositionally biased region" description="Basic and acidic residues" evidence="1">
    <location>
        <begin position="139"/>
        <end position="156"/>
    </location>
</feature>
<dbReference type="SMART" id="SM00577">
    <property type="entry name" value="CPDc"/>
    <property type="match status" value="1"/>
</dbReference>
<feature type="compositionally biased region" description="Basic and acidic residues" evidence="1">
    <location>
        <begin position="59"/>
        <end position="69"/>
    </location>
</feature>
<dbReference type="AlphaFoldDB" id="A0A367YLN1"/>
<dbReference type="NCBIfam" id="TIGR02251">
    <property type="entry name" value="HIF-SF_euk"/>
    <property type="match status" value="1"/>
</dbReference>
<dbReference type="FunFam" id="3.40.50.1000:FF:000043">
    <property type="entry name" value="General stress response phosphoprotein phosphatase Psr1/2"/>
    <property type="match status" value="1"/>
</dbReference>
<dbReference type="InterPro" id="IPR011948">
    <property type="entry name" value="Dullard_phosphatase"/>
</dbReference>
<dbReference type="Proteomes" id="UP000253472">
    <property type="component" value="Unassembled WGS sequence"/>
</dbReference>
<protein>
    <submittedName>
        <fullName evidence="3">Putative phosphatase PSR2</fullName>
    </submittedName>
</protein>
<comment type="caution">
    <text evidence="3">The sequence shown here is derived from an EMBL/GenBank/DDBJ whole genome shotgun (WGS) entry which is preliminary data.</text>
</comment>
<accession>A0A367YLN1</accession>
<evidence type="ECO:0000256" key="1">
    <source>
        <dbReference type="SAM" id="MobiDB-lite"/>
    </source>
</evidence>
<proteinExistence type="predicted"/>
<dbReference type="InterPro" id="IPR023214">
    <property type="entry name" value="HAD_sf"/>
</dbReference>
<feature type="compositionally biased region" description="Basic and acidic residues" evidence="1">
    <location>
        <begin position="13"/>
        <end position="24"/>
    </location>
</feature>
<name>A0A367YLN1_9ASCO</name>
<organism evidence="3 4">
    <name type="scientific">Candida viswanathii</name>
    <dbReference type="NCBI Taxonomy" id="5486"/>
    <lineage>
        <taxon>Eukaryota</taxon>
        <taxon>Fungi</taxon>
        <taxon>Dikarya</taxon>
        <taxon>Ascomycota</taxon>
        <taxon>Saccharomycotina</taxon>
        <taxon>Pichiomycetes</taxon>
        <taxon>Debaryomycetaceae</taxon>
        <taxon>Candida/Lodderomyces clade</taxon>
        <taxon>Candida</taxon>
    </lineage>
</organism>
<feature type="compositionally biased region" description="Basic and acidic residues" evidence="1">
    <location>
        <begin position="85"/>
        <end position="94"/>
    </location>
</feature>
<dbReference type="EMBL" id="QLNQ01000001">
    <property type="protein sequence ID" value="RCK66738.1"/>
    <property type="molecule type" value="Genomic_DNA"/>
</dbReference>
<sequence>MGFISSILCCGVESKDDHDDKIHQPADSNGSSSKRKLASNSRSVAPANANSNGTSSRKQQQDRASKKNTNETNSTAATVTATKKQQKDEIRNKNESSQSHNHSDASKDNDIDVLGDDEDEEEFEDDDDDAEEEGDDEVEALKPTKKELLDDDHSVNETETITNTNDESNNNTPKSNNRNSSSSKHETSSRVNPSDIITQVPENGQYNQQVNVYQKNAGNGAANDEDDDDDSDEDSFVDLTKLQEGQAFNPETGFLLGKKDKNFGNKKCLILDLDETLVHSSFKYLRTADFVIPVEIDNQIHHVYVIKRPGVDEFLQKMGKLFEVVVFTASVLKYGDPLLDKLDIYNSVHHRLFRDSCYNYQGNFIKNLSQIGRPLEDTIIIDNSPASYIFHPDHSIPISSWFSDLHDNELLDLIPFLEDLAKPVVDDVGLVLDISL</sequence>
<feature type="compositionally biased region" description="Low complexity" evidence="1">
    <location>
        <begin position="157"/>
        <end position="182"/>
    </location>
</feature>
<evidence type="ECO:0000313" key="4">
    <source>
        <dbReference type="Proteomes" id="UP000253472"/>
    </source>
</evidence>
<dbReference type="PROSITE" id="PS50969">
    <property type="entry name" value="FCP1"/>
    <property type="match status" value="1"/>
</dbReference>
<dbReference type="PANTHER" id="PTHR12210">
    <property type="entry name" value="DULLARD PROTEIN PHOSPHATASE"/>
    <property type="match status" value="1"/>
</dbReference>
<dbReference type="InterPro" id="IPR004274">
    <property type="entry name" value="FCP1_dom"/>
</dbReference>
<feature type="domain" description="FCP1 homology" evidence="2">
    <location>
        <begin position="262"/>
        <end position="420"/>
    </location>
</feature>
<dbReference type="Gene3D" id="3.40.50.1000">
    <property type="entry name" value="HAD superfamily/HAD-like"/>
    <property type="match status" value="1"/>
</dbReference>
<evidence type="ECO:0000313" key="3">
    <source>
        <dbReference type="EMBL" id="RCK66738.1"/>
    </source>
</evidence>